<organism evidence="1 2">
    <name type="scientific">Magnetospirillum sulfuroxidans</name>
    <dbReference type="NCBI Taxonomy" id="611300"/>
    <lineage>
        <taxon>Bacteria</taxon>
        <taxon>Pseudomonadati</taxon>
        <taxon>Pseudomonadota</taxon>
        <taxon>Alphaproteobacteria</taxon>
        <taxon>Rhodospirillales</taxon>
        <taxon>Rhodospirillaceae</taxon>
        <taxon>Magnetospirillum</taxon>
    </lineage>
</organism>
<dbReference type="Proteomes" id="UP000680714">
    <property type="component" value="Unassembled WGS sequence"/>
</dbReference>
<dbReference type="EMBL" id="JAGTUF010000004">
    <property type="protein sequence ID" value="MBR9971356.1"/>
    <property type="molecule type" value="Genomic_DNA"/>
</dbReference>
<keyword evidence="2" id="KW-1185">Reference proteome</keyword>
<dbReference type="Gene3D" id="1.10.1200.10">
    <property type="entry name" value="ACP-like"/>
    <property type="match status" value="1"/>
</dbReference>
<sequence length="78" mass="8802">MHWHDKLRQVFRDALDLGADAEVDGLAYRAVPAWDSVGHMRLVAALESEFDVMLDTDEVIDLSCFDKACEILSRHLDG</sequence>
<dbReference type="InterPro" id="IPR036736">
    <property type="entry name" value="ACP-like_sf"/>
</dbReference>
<dbReference type="RefSeq" id="WP_211547057.1">
    <property type="nucleotide sequence ID" value="NZ_JAGTUF010000004.1"/>
</dbReference>
<accession>A0ABS5IAR7</accession>
<protein>
    <submittedName>
        <fullName evidence="1">Acyl carrier protein</fullName>
    </submittedName>
</protein>
<gene>
    <name evidence="1" type="ORF">KEC16_06495</name>
</gene>
<dbReference type="SUPFAM" id="SSF47336">
    <property type="entry name" value="ACP-like"/>
    <property type="match status" value="1"/>
</dbReference>
<evidence type="ECO:0000313" key="1">
    <source>
        <dbReference type="EMBL" id="MBR9971356.1"/>
    </source>
</evidence>
<name>A0ABS5IAR7_9PROT</name>
<reference evidence="1 2" key="1">
    <citation type="submission" date="2021-04" db="EMBL/GenBank/DDBJ databases">
        <title>Magnetospirillum sulfuroxidans sp. nov., a facultative chemolithoautotrophic sulfur-oxidizing alphaproteobacterium isolated from freshwater sediment and proposals for Paramagetospirillum gen. nov., and Magnetospirillaceae fam. nov.</title>
        <authorList>
            <person name="Koziaeva V."/>
            <person name="Geelhoed J.S."/>
            <person name="Sorokin D.Y."/>
            <person name="Grouzdev D.S."/>
        </authorList>
    </citation>
    <scope>NUCLEOTIDE SEQUENCE [LARGE SCALE GENOMIC DNA]</scope>
    <source>
        <strain evidence="1 2">J10</strain>
    </source>
</reference>
<proteinExistence type="predicted"/>
<evidence type="ECO:0000313" key="2">
    <source>
        <dbReference type="Proteomes" id="UP000680714"/>
    </source>
</evidence>
<comment type="caution">
    <text evidence="1">The sequence shown here is derived from an EMBL/GenBank/DDBJ whole genome shotgun (WGS) entry which is preliminary data.</text>
</comment>